<dbReference type="InterPro" id="IPR009051">
    <property type="entry name" value="Helical_ferredxn"/>
</dbReference>
<dbReference type="InterPro" id="IPR017900">
    <property type="entry name" value="4Fe4S_Fe_S_CS"/>
</dbReference>
<dbReference type="PANTHER" id="PTHR30176">
    <property type="entry name" value="FERREDOXIN-TYPE PROTEIN NAPH"/>
    <property type="match status" value="1"/>
</dbReference>
<dbReference type="InterPro" id="IPR051684">
    <property type="entry name" value="Electron_Trans/Redox"/>
</dbReference>
<dbReference type="Gene3D" id="1.10.1060.10">
    <property type="entry name" value="Alpha-helical ferredoxin"/>
    <property type="match status" value="1"/>
</dbReference>
<feature type="domain" description="4Fe-4S ferredoxin-type" evidence="8">
    <location>
        <begin position="260"/>
        <end position="288"/>
    </location>
</feature>
<organism evidence="9 10">
    <name type="scientific">Pseudomonas agronomica</name>
    <dbReference type="NCBI Taxonomy" id="2979328"/>
    <lineage>
        <taxon>Bacteria</taxon>
        <taxon>Pseudomonadati</taxon>
        <taxon>Pseudomonadota</taxon>
        <taxon>Gammaproteobacteria</taxon>
        <taxon>Pseudomonadales</taxon>
        <taxon>Pseudomonadaceae</taxon>
        <taxon>Pseudomonas</taxon>
    </lineage>
</organism>
<evidence type="ECO:0000256" key="1">
    <source>
        <dbReference type="ARBA" id="ARBA00022448"/>
    </source>
</evidence>
<dbReference type="Pfam" id="PF13746">
    <property type="entry name" value="Fer4_18"/>
    <property type="match status" value="1"/>
</dbReference>
<evidence type="ECO:0000313" key="10">
    <source>
        <dbReference type="Proteomes" id="UP001061999"/>
    </source>
</evidence>
<dbReference type="SUPFAM" id="SSF54862">
    <property type="entry name" value="4Fe-4S ferredoxins"/>
    <property type="match status" value="1"/>
</dbReference>
<keyword evidence="2" id="KW-0004">4Fe-4S</keyword>
<comment type="caution">
    <text evidence="9">The sequence shown here is derived from an EMBL/GenBank/DDBJ whole genome shotgun (WGS) entry which is preliminary data.</text>
</comment>
<dbReference type="InterPro" id="IPR013783">
    <property type="entry name" value="Ig-like_fold"/>
</dbReference>
<evidence type="ECO:0000259" key="8">
    <source>
        <dbReference type="PROSITE" id="PS51379"/>
    </source>
</evidence>
<keyword evidence="7" id="KW-0812">Transmembrane</keyword>
<evidence type="ECO:0000256" key="7">
    <source>
        <dbReference type="SAM" id="Phobius"/>
    </source>
</evidence>
<dbReference type="PROSITE" id="PS00198">
    <property type="entry name" value="4FE4S_FER_1"/>
    <property type="match status" value="1"/>
</dbReference>
<keyword evidence="3" id="KW-0479">Metal-binding</keyword>
<dbReference type="Proteomes" id="UP001061999">
    <property type="component" value="Unassembled WGS sequence"/>
</dbReference>
<dbReference type="EMBL" id="JAOSHO010000465">
    <property type="protein sequence ID" value="MCW1247255.1"/>
    <property type="molecule type" value="Genomic_DNA"/>
</dbReference>
<evidence type="ECO:0000313" key="9">
    <source>
        <dbReference type="EMBL" id="MCW1247255.1"/>
    </source>
</evidence>
<dbReference type="Gene3D" id="2.60.40.10">
    <property type="entry name" value="Immunoglobulins"/>
    <property type="match status" value="1"/>
</dbReference>
<dbReference type="PROSITE" id="PS51379">
    <property type="entry name" value="4FE4S_FER_2"/>
    <property type="match status" value="1"/>
</dbReference>
<evidence type="ECO:0000256" key="3">
    <source>
        <dbReference type="ARBA" id="ARBA00022723"/>
    </source>
</evidence>
<keyword evidence="6" id="KW-0411">Iron-sulfur</keyword>
<name>A0ABT3FDX1_9PSED</name>
<keyword evidence="7" id="KW-1133">Transmembrane helix</keyword>
<dbReference type="Pfam" id="PF12801">
    <property type="entry name" value="Fer4_5"/>
    <property type="match status" value="1"/>
</dbReference>
<keyword evidence="4" id="KW-0249">Electron transport</keyword>
<keyword evidence="1" id="KW-0813">Transport</keyword>
<keyword evidence="10" id="KW-1185">Reference proteome</keyword>
<feature type="transmembrane region" description="Helical" evidence="7">
    <location>
        <begin position="162"/>
        <end position="180"/>
    </location>
</feature>
<dbReference type="InterPro" id="IPR017896">
    <property type="entry name" value="4Fe4S_Fe-S-bd"/>
</dbReference>
<gene>
    <name evidence="9" type="primary">ccoG</name>
    <name evidence="9" type="ORF">OC610_22755</name>
</gene>
<dbReference type="Pfam" id="PF11614">
    <property type="entry name" value="FixG_C"/>
    <property type="match status" value="1"/>
</dbReference>
<dbReference type="InterPro" id="IPR014116">
    <property type="entry name" value="Cyt_c_oxidase_cbb3_FixG"/>
</dbReference>
<evidence type="ECO:0000256" key="4">
    <source>
        <dbReference type="ARBA" id="ARBA00022982"/>
    </source>
</evidence>
<feature type="transmembrane region" description="Helical" evidence="7">
    <location>
        <begin position="88"/>
        <end position="109"/>
    </location>
</feature>
<keyword evidence="7" id="KW-0472">Membrane</keyword>
<keyword evidence="5" id="KW-0408">Iron</keyword>
<accession>A0ABT3FDX1</accession>
<protein>
    <submittedName>
        <fullName evidence="9">Cytochrome c oxidase accessory protein CcoG</fullName>
    </submittedName>
</protein>
<evidence type="ECO:0000256" key="5">
    <source>
        <dbReference type="ARBA" id="ARBA00023004"/>
    </source>
</evidence>
<reference evidence="9" key="1">
    <citation type="submission" date="2022-07" db="EMBL/GenBank/DDBJ databases">
        <title>Pseudomonas agronomica sp. nov.: a novel bacterium with biotechnological application in the synthesis of biofertilizers from valorized agricultural residues.</title>
        <authorList>
            <person name="Robas M."/>
            <person name="Fernandez V.M."/>
            <person name="Luna L."/>
            <person name="Provanza A."/>
            <person name="Jimenez P.A."/>
        </authorList>
    </citation>
    <scope>NUCLEOTIDE SEQUENCE</scope>
    <source>
        <strain evidence="9">SAICEU22T</strain>
    </source>
</reference>
<evidence type="ECO:0000256" key="6">
    <source>
        <dbReference type="ARBA" id="ARBA00023014"/>
    </source>
</evidence>
<sequence>MSERIPVQLIQTFDPTPTKIKSRTTDHLIHTRSFTGLFRTLRISGAGVLFLLFFGTVWLNWGNRQAVLWNLSESKFHIFGATFWPQDFILLSALLIIAAFGLFAITVFAGRVWCGYTCPQSSWTWIFMWVEKITEGERNQRIKLQAAPWGLNKLVRRSAKHTLWLAISLLTGLTFVGYFTPIRPLAEELLTLQIGGVSLFWVLFFTGATYLNAGWLREAVCMHMCPYARFQSVMFDKDTLTISYDVARGEIRGPRKREVNPGDIGLGDCIDCQMCVQVCPTGIDIRDGLQMECIGCAACIDACDSIMDKMGYARGLIKYTSERQLQGGKTHLLRPRLIGYTAVLLVMIGALAVALVQRPMVSLDVSKDRGLFRENSQGQIENIYSLKIINKTQQRQAYQLSLVDGDGFVLQGKTQLSLAPGEIIDVPVSVAMLSERPRSGSQEMTFKVADSDEPDIYSEAKSRFVAPMNR</sequence>
<feature type="transmembrane region" description="Helical" evidence="7">
    <location>
        <begin position="192"/>
        <end position="213"/>
    </location>
</feature>
<dbReference type="InterPro" id="IPR032879">
    <property type="entry name" value="FixG_C"/>
</dbReference>
<dbReference type="PANTHER" id="PTHR30176:SF3">
    <property type="entry name" value="FERREDOXIN-TYPE PROTEIN NAPH"/>
    <property type="match status" value="1"/>
</dbReference>
<proteinExistence type="predicted"/>
<feature type="transmembrane region" description="Helical" evidence="7">
    <location>
        <begin position="337"/>
        <end position="356"/>
    </location>
</feature>
<dbReference type="NCBIfam" id="TIGR02745">
    <property type="entry name" value="ccoG_rdxA_fixG"/>
    <property type="match status" value="1"/>
</dbReference>
<evidence type="ECO:0000256" key="2">
    <source>
        <dbReference type="ARBA" id="ARBA00022485"/>
    </source>
</evidence>
<feature type="transmembrane region" description="Helical" evidence="7">
    <location>
        <begin position="41"/>
        <end position="61"/>
    </location>
</feature>
<dbReference type="RefSeq" id="WP_264430970.1">
    <property type="nucleotide sequence ID" value="NZ_JAOSHO010000465.1"/>
</dbReference>